<proteinExistence type="predicted"/>
<protein>
    <recommendedName>
        <fullName evidence="2">Histone deacetylase domain-containing protein</fullName>
    </recommendedName>
</protein>
<feature type="compositionally biased region" description="Low complexity" evidence="1">
    <location>
        <begin position="770"/>
        <end position="781"/>
    </location>
</feature>
<feature type="region of interest" description="Disordered" evidence="1">
    <location>
        <begin position="962"/>
        <end position="996"/>
    </location>
</feature>
<dbReference type="InterPro" id="IPR000286">
    <property type="entry name" value="HDACs"/>
</dbReference>
<dbReference type="InterPro" id="IPR023801">
    <property type="entry name" value="His_deacetylse_dom"/>
</dbReference>
<dbReference type="InterPro" id="IPR037138">
    <property type="entry name" value="His_deacetylse_dom_sf"/>
</dbReference>
<reference evidence="3 4" key="1">
    <citation type="journal article" date="2020" name="bioRxiv">
        <title>Whole genome comparisons of ergot fungi reveals the divergence and evolution of species within the genus Claviceps are the result of varying mechanisms driving genome evolution and host range expansion.</title>
        <authorList>
            <person name="Wyka S.A."/>
            <person name="Mondo S.J."/>
            <person name="Liu M."/>
            <person name="Dettman J."/>
            <person name="Nalam V."/>
            <person name="Broders K.D."/>
        </authorList>
    </citation>
    <scope>NUCLEOTIDE SEQUENCE [LARGE SCALE GENOMIC DNA]</scope>
    <source>
        <strain evidence="3 4">Clav52</strain>
    </source>
</reference>
<dbReference type="GO" id="GO:0005634">
    <property type="term" value="C:nucleus"/>
    <property type="evidence" value="ECO:0007669"/>
    <property type="project" value="TreeGrafter"/>
</dbReference>
<dbReference type="FunFam" id="3.40.800.20:FF:000011">
    <property type="entry name" value="Histone deacetylase HOS3"/>
    <property type="match status" value="1"/>
</dbReference>
<dbReference type="GO" id="GO:0010468">
    <property type="term" value="P:regulation of gene expression"/>
    <property type="evidence" value="ECO:0007669"/>
    <property type="project" value="UniProtKB-ARBA"/>
</dbReference>
<feature type="region of interest" description="Disordered" evidence="1">
    <location>
        <begin position="36"/>
        <end position="148"/>
    </location>
</feature>
<feature type="compositionally biased region" description="Basic and acidic residues" evidence="1">
    <location>
        <begin position="967"/>
        <end position="977"/>
    </location>
</feature>
<gene>
    <name evidence="3" type="ORF">E4U09_007933</name>
</gene>
<evidence type="ECO:0000259" key="2">
    <source>
        <dbReference type="Pfam" id="PF00850"/>
    </source>
</evidence>
<feature type="compositionally biased region" description="Low complexity" evidence="1">
    <location>
        <begin position="824"/>
        <end position="835"/>
    </location>
</feature>
<evidence type="ECO:0000256" key="1">
    <source>
        <dbReference type="SAM" id="MobiDB-lite"/>
    </source>
</evidence>
<feature type="compositionally biased region" description="Polar residues" evidence="1">
    <location>
        <begin position="672"/>
        <end position="703"/>
    </location>
</feature>
<feature type="region of interest" description="Disordered" evidence="1">
    <location>
        <begin position="652"/>
        <end position="713"/>
    </location>
</feature>
<keyword evidence="4" id="KW-1185">Reference proteome</keyword>
<feature type="region of interest" description="Disordered" evidence="1">
    <location>
        <begin position="1184"/>
        <end position="1229"/>
    </location>
</feature>
<dbReference type="PANTHER" id="PTHR47558">
    <property type="entry name" value="HISTONE DEACETYLASE HOS3"/>
    <property type="match status" value="1"/>
</dbReference>
<dbReference type="PRINTS" id="PR01270">
    <property type="entry name" value="HDASUPER"/>
</dbReference>
<feature type="compositionally biased region" description="Polar residues" evidence="1">
    <location>
        <begin position="887"/>
        <end position="898"/>
    </location>
</feature>
<dbReference type="Pfam" id="PF00850">
    <property type="entry name" value="Hist_deacetyl"/>
    <property type="match status" value="1"/>
</dbReference>
<feature type="compositionally biased region" description="Polar residues" evidence="1">
    <location>
        <begin position="841"/>
        <end position="850"/>
    </location>
</feature>
<sequence length="1229" mass="131617">MSYSSYRPLPRQRQSTTLVTKVRDDDVGLTQSLSQLSIINDAHHQPEKSSSRRSSFASNPPLRPPPQRSSSAAPRPRNPSRSPSNGPTSRAGSRAGTPPLLRKASMNSLHSASGTASRKPSFSRRASNSQLMSPTASKIAPEDEKPPVTANSIASEYFRAELEAHHGPVSTLPTDTVVILNDAVYGHRFSRPRTSRNTLKTIVERPERIKAAVLGVSTAYVRLGGRHCQGHTPIRAKTNVLEVDSIPFRIHKTTRRIPLTSPIVTNVHGTRWMEELKMMCDSAESTLAMGGKELQRQDISRGPDNDPPQQLHEGDLYLCAESLNAMEGALGAVCEAVDTVFLGNGPRKAFVAVRPPGHHCSASHPSGFCWVNNVHVGIMHGALSHGLTHAAIIDFDLHHGDGSQAITWDHNSRANGAKKNEAQWKKTSIGYFSLHDINSYPCEWGDMEKVKNASVCIDSAHGQSIWNVHLQAWKTEDEFWALYESTYSILLDKTRKYLRQQARKVGETGQRPKAAIFLSAGFDASEWEGAGMQRHKVNVPTDFYARVTQDVVKLAAEEGLAVDGRVISVLEGGYSDRALCSGILSHLSGMVGDMNTSSKAEQEASGLAYEMGQKIGLVNANGGEIAPEPLLAPTRSYNPSWWASDQLEQLEQTTELPPPPVKPRDTTPPTYTSPTQASTARVTDPSNMRRSLSSISTGQTRLIQQPPSPPPSEVSWVIAAKELCNALIPADRQTDSYRAEELNAEASRARRERQSILLGLPSATPPPPTLSAGGDRPSSRVSLRDRRSRVIGPIDEETSETLTRARRKSTATPVASPAKAIRGTTQAQSTATQSARRPNRRLSSASTTLSPPREVASPGPPLPATAPVPRRTTTSRPSSRSGGVQGHENSSALKQRSASARKDATVKSSRAVKDANAGKQPDIIGAATTASADRPISVASHGHKSDMDHLATGLKKIRINLITPSQKEARERARARLSENTAGEQRDTPQDGAPTVEAKLSPIPAAAGVEGMSFLPQTPAEELSAEPALSCAGNPLQAPVPPTPSLSGEISSPAEVSNPSTLSSPSPNPAQPALAYPVSYPQPNLAYPVNHPQPVLAYPVSYPSPKAPHLALHSSSDSHDLDILATPHQAGGIDSVNMSNPSQPLNWLPPVISPLSVSAGSPTESITPLSAQSSGLFAYQQSAGIPFAPRPEGPARKMSASGGSRPMGSQKQPDLKATRHSLWGGATGS</sequence>
<dbReference type="Gene3D" id="3.40.800.20">
    <property type="entry name" value="Histone deacetylase domain"/>
    <property type="match status" value="1"/>
</dbReference>
<feature type="region of interest" description="Disordered" evidence="1">
    <location>
        <begin position="1"/>
        <end position="20"/>
    </location>
</feature>
<organism evidence="3 4">
    <name type="scientific">Claviceps aff. purpurea</name>
    <dbReference type="NCBI Taxonomy" id="1967640"/>
    <lineage>
        <taxon>Eukaryota</taxon>
        <taxon>Fungi</taxon>
        <taxon>Dikarya</taxon>
        <taxon>Ascomycota</taxon>
        <taxon>Pezizomycotina</taxon>
        <taxon>Sordariomycetes</taxon>
        <taxon>Hypocreomycetidae</taxon>
        <taxon>Hypocreales</taxon>
        <taxon>Clavicipitaceae</taxon>
        <taxon>Claviceps</taxon>
    </lineage>
</organism>
<feature type="region of interest" description="Disordered" evidence="1">
    <location>
        <begin position="758"/>
        <end position="946"/>
    </location>
</feature>
<feature type="domain" description="Histone deacetylase" evidence="2">
    <location>
        <begin position="255"/>
        <end position="589"/>
    </location>
</feature>
<dbReference type="EMBL" id="SRRH01000088">
    <property type="protein sequence ID" value="KAG6299625.1"/>
    <property type="molecule type" value="Genomic_DNA"/>
</dbReference>
<accession>A0A9P7U3B4</accession>
<evidence type="ECO:0000313" key="3">
    <source>
        <dbReference type="EMBL" id="KAG6299625.1"/>
    </source>
</evidence>
<dbReference type="SUPFAM" id="SSF52768">
    <property type="entry name" value="Arginase/deacetylase"/>
    <property type="match status" value="1"/>
</dbReference>
<name>A0A9P7U3B4_9HYPO</name>
<dbReference type="Proteomes" id="UP000707071">
    <property type="component" value="Unassembled WGS sequence"/>
</dbReference>
<dbReference type="AlphaFoldDB" id="A0A9P7U3B4"/>
<dbReference type="CDD" id="cd09998">
    <property type="entry name" value="HDAC_Hos3"/>
    <property type="match status" value="1"/>
</dbReference>
<feature type="compositionally biased region" description="Low complexity" evidence="1">
    <location>
        <begin position="68"/>
        <end position="90"/>
    </location>
</feature>
<dbReference type="PANTHER" id="PTHR47558:SF1">
    <property type="entry name" value="HISTONE DEACETYLASE HOS3"/>
    <property type="match status" value="1"/>
</dbReference>
<evidence type="ECO:0000313" key="4">
    <source>
        <dbReference type="Proteomes" id="UP000707071"/>
    </source>
</evidence>
<dbReference type="InterPro" id="IPR053244">
    <property type="entry name" value="HDAC_HD_type_1"/>
</dbReference>
<feature type="compositionally biased region" description="Basic and acidic residues" evidence="1">
    <location>
        <begin position="41"/>
        <end position="50"/>
    </location>
</feature>
<comment type="caution">
    <text evidence="3">The sequence shown here is derived from an EMBL/GenBank/DDBJ whole genome shotgun (WGS) entry which is preliminary data.</text>
</comment>
<feature type="region of interest" description="Disordered" evidence="1">
    <location>
        <begin position="1015"/>
        <end position="1077"/>
    </location>
</feature>
<dbReference type="InterPro" id="IPR023696">
    <property type="entry name" value="Ureohydrolase_dom_sf"/>
</dbReference>
<feature type="compositionally biased region" description="Low complexity" evidence="1">
    <location>
        <begin position="867"/>
        <end position="882"/>
    </location>
</feature>
<dbReference type="GO" id="GO:0004407">
    <property type="term" value="F:histone deacetylase activity"/>
    <property type="evidence" value="ECO:0007669"/>
    <property type="project" value="TreeGrafter"/>
</dbReference>
<feature type="compositionally biased region" description="Polar residues" evidence="1">
    <location>
        <begin position="105"/>
        <end position="136"/>
    </location>
</feature>